<feature type="transmembrane region" description="Helical" evidence="1">
    <location>
        <begin position="35"/>
        <end position="62"/>
    </location>
</feature>
<gene>
    <name evidence="2" type="ORF">UFOPK1711_01964</name>
</gene>
<evidence type="ECO:0000256" key="1">
    <source>
        <dbReference type="SAM" id="Phobius"/>
    </source>
</evidence>
<protein>
    <submittedName>
        <fullName evidence="2">Unannotated protein</fullName>
    </submittedName>
</protein>
<keyword evidence="1" id="KW-0812">Transmembrane</keyword>
<keyword evidence="1" id="KW-1133">Transmembrane helix</keyword>
<dbReference type="EMBL" id="CAEZTR010000205">
    <property type="protein sequence ID" value="CAB4593544.1"/>
    <property type="molecule type" value="Genomic_DNA"/>
</dbReference>
<reference evidence="2" key="1">
    <citation type="submission" date="2020-05" db="EMBL/GenBank/DDBJ databases">
        <authorList>
            <person name="Chiriac C."/>
            <person name="Salcher M."/>
            <person name="Ghai R."/>
            <person name="Kavagutti S V."/>
        </authorList>
    </citation>
    <scope>NUCLEOTIDE SEQUENCE</scope>
</reference>
<keyword evidence="1" id="KW-0472">Membrane</keyword>
<name>A0A6J6G2U5_9ZZZZ</name>
<organism evidence="2">
    <name type="scientific">freshwater metagenome</name>
    <dbReference type="NCBI Taxonomy" id="449393"/>
    <lineage>
        <taxon>unclassified sequences</taxon>
        <taxon>metagenomes</taxon>
        <taxon>ecological metagenomes</taxon>
    </lineage>
</organism>
<dbReference type="AlphaFoldDB" id="A0A6J6G2U5"/>
<sequence>MTSRPAILSFTISTVLADTAEWSSAQLVESSVTTYFLSIEVMTVFMFLVIKSMLFGPSLVVIRPV</sequence>
<evidence type="ECO:0000313" key="2">
    <source>
        <dbReference type="EMBL" id="CAB4593544.1"/>
    </source>
</evidence>
<accession>A0A6J6G2U5</accession>
<proteinExistence type="predicted"/>